<accession>G5IKG4</accession>
<dbReference type="Gene3D" id="3.40.720.10">
    <property type="entry name" value="Alkaline Phosphatase, subunit A"/>
    <property type="match status" value="1"/>
</dbReference>
<sequence length="500" mass="56346">MEKPDILILMSDQHGADYSGWGSVSVDTPELNQLRGEGTSFEEAYTPCPICVPARMSVMSSLLPSRTGIYSNQDTLSDTVSCFTHALVAEGYDTVLAGRMHFIGANQRHGFTKRIAPDITPVSWQRPFQKIKEERGVLTAAFADWGATEIVGAGESPVEHYDRMVIDAVLDYLKEEHDKPQFILVGTYGPHFPYITNEKLYRKYYERVTIPRGFDRREIPDYLLKNEVLAGRMKEEHVTEEVVRGCLAAYCGQIEIMDGQIGEVKREFQRYAKRNGHKAVMGYVSDHGDCVGENRLFGKRNYSDKASKVPMIFAGDGIPAGHCVTSPVSLMDLGPTVCSMAGTSFEIGDGKSLVGRMQGEVDDGMVVSQMVDETNRGFVGSIMLRYGDYKFIHYHTEVPQSILFDRKEDPEEICDIAQKQQELTAWFEEKAAEIVDYEVMEQQAKEHKRNALWFQAYERSAGLNDSERWQGNPPSARGELSIKAAYNLECMENFTFKTFL</sequence>
<dbReference type="OrthoDB" id="279611at2"/>
<dbReference type="PATRIC" id="fig|742737.3.peg.3976"/>
<dbReference type="AlphaFoldDB" id="G5IKG4"/>
<reference evidence="2 3" key="1">
    <citation type="submission" date="2011-08" db="EMBL/GenBank/DDBJ databases">
        <title>The Genome Sequence of Clostridium hathewayi WAL-18680.</title>
        <authorList>
            <consortium name="The Broad Institute Genome Sequencing Platform"/>
            <person name="Earl A."/>
            <person name="Ward D."/>
            <person name="Feldgarden M."/>
            <person name="Gevers D."/>
            <person name="Finegold S.M."/>
            <person name="Summanen P.H."/>
            <person name="Molitoris D.R."/>
            <person name="Song M."/>
            <person name="Daigneault M."/>
            <person name="Allen-Vercoe E."/>
            <person name="Young S.K."/>
            <person name="Zeng Q."/>
            <person name="Gargeya S."/>
            <person name="Fitzgerald M."/>
            <person name="Haas B."/>
            <person name="Abouelleil A."/>
            <person name="Alvarado L."/>
            <person name="Arachchi H.M."/>
            <person name="Berlin A."/>
            <person name="Brown A."/>
            <person name="Chapman S.B."/>
            <person name="Chen Z."/>
            <person name="Dunbar C."/>
            <person name="Freedman E."/>
            <person name="Gearin G."/>
            <person name="Gellesch M."/>
            <person name="Goldberg J."/>
            <person name="Griggs A."/>
            <person name="Gujja S."/>
            <person name="Heiman D."/>
            <person name="Howarth C."/>
            <person name="Larson L."/>
            <person name="Lui A."/>
            <person name="MacDonald P.J.P."/>
            <person name="Montmayeur A."/>
            <person name="Murphy C."/>
            <person name="Neiman D."/>
            <person name="Pearson M."/>
            <person name="Priest M."/>
            <person name="Roberts A."/>
            <person name="Saif S."/>
            <person name="Shea T."/>
            <person name="Shenoy N."/>
            <person name="Sisk P."/>
            <person name="Stolte C."/>
            <person name="Sykes S."/>
            <person name="Wortman J."/>
            <person name="Nusbaum C."/>
            <person name="Birren B."/>
        </authorList>
    </citation>
    <scope>NUCLEOTIDE SEQUENCE [LARGE SCALE GENOMIC DNA]</scope>
    <source>
        <strain evidence="2 3">WAL-18680</strain>
    </source>
</reference>
<dbReference type="GO" id="GO:0004065">
    <property type="term" value="F:arylsulfatase activity"/>
    <property type="evidence" value="ECO:0007669"/>
    <property type="project" value="TreeGrafter"/>
</dbReference>
<name>G5IKG4_9FIRM</name>
<dbReference type="PANTHER" id="PTHR46615">
    <property type="entry name" value="ARYLSULFATASE K"/>
    <property type="match status" value="1"/>
</dbReference>
<dbReference type="Proteomes" id="UP000005384">
    <property type="component" value="Unassembled WGS sequence"/>
</dbReference>
<dbReference type="InterPro" id="IPR051849">
    <property type="entry name" value="GAG-degrading_sulfatase"/>
</dbReference>
<dbReference type="HOGENOM" id="CLU_006332_9_1_9"/>
<dbReference type="RefSeq" id="WP_006781983.1">
    <property type="nucleotide sequence ID" value="NZ_CP040506.1"/>
</dbReference>
<gene>
    <name evidence="2" type="ORF">HMPREF9473_03992</name>
</gene>
<proteinExistence type="predicted"/>
<dbReference type="SUPFAM" id="SSF53649">
    <property type="entry name" value="Alkaline phosphatase-like"/>
    <property type="match status" value="1"/>
</dbReference>
<dbReference type="InterPro" id="IPR017850">
    <property type="entry name" value="Alkaline_phosphatase_core_sf"/>
</dbReference>
<comment type="caution">
    <text evidence="2">The sequence shown here is derived from an EMBL/GenBank/DDBJ whole genome shotgun (WGS) entry which is preliminary data.</text>
</comment>
<dbReference type="EMBL" id="ADLN01000111">
    <property type="protein sequence ID" value="EHI57993.1"/>
    <property type="molecule type" value="Genomic_DNA"/>
</dbReference>
<dbReference type="PANTHER" id="PTHR46615:SF1">
    <property type="entry name" value="ARYLSULFATASE K"/>
    <property type="match status" value="1"/>
</dbReference>
<dbReference type="InterPro" id="IPR000917">
    <property type="entry name" value="Sulfatase_N"/>
</dbReference>
<protein>
    <recommendedName>
        <fullName evidence="1">Sulfatase N-terminal domain-containing protein</fullName>
    </recommendedName>
</protein>
<dbReference type="GO" id="GO:0015024">
    <property type="term" value="F:glucuronate-2-sulfatase activity"/>
    <property type="evidence" value="ECO:0007669"/>
    <property type="project" value="TreeGrafter"/>
</dbReference>
<feature type="domain" description="Sulfatase N-terminal" evidence="1">
    <location>
        <begin position="4"/>
        <end position="342"/>
    </location>
</feature>
<keyword evidence="3" id="KW-1185">Reference proteome</keyword>
<evidence type="ECO:0000313" key="3">
    <source>
        <dbReference type="Proteomes" id="UP000005384"/>
    </source>
</evidence>
<evidence type="ECO:0000259" key="1">
    <source>
        <dbReference type="Pfam" id="PF00884"/>
    </source>
</evidence>
<evidence type="ECO:0000313" key="2">
    <source>
        <dbReference type="EMBL" id="EHI57993.1"/>
    </source>
</evidence>
<dbReference type="Pfam" id="PF00884">
    <property type="entry name" value="Sulfatase"/>
    <property type="match status" value="1"/>
</dbReference>
<organism evidence="2 3">
    <name type="scientific">Hungatella hathewayi WAL-18680</name>
    <dbReference type="NCBI Taxonomy" id="742737"/>
    <lineage>
        <taxon>Bacteria</taxon>
        <taxon>Bacillati</taxon>
        <taxon>Bacillota</taxon>
        <taxon>Clostridia</taxon>
        <taxon>Lachnospirales</taxon>
        <taxon>Lachnospiraceae</taxon>
        <taxon>Hungatella</taxon>
    </lineage>
</organism>